<dbReference type="GeneID" id="25410610"/>
<evidence type="ECO:0000313" key="2">
    <source>
        <dbReference type="Proteomes" id="UP000027730"/>
    </source>
</evidence>
<protein>
    <submittedName>
        <fullName evidence="1">Uncharacterized protein</fullName>
    </submittedName>
</protein>
<dbReference type="OrthoDB" id="5424391at2759"/>
<dbReference type="HOGENOM" id="CLU_056389_0_0_1"/>
<organism evidence="1 2">
    <name type="scientific">Aureobasidium namibiae CBS 147.97</name>
    <dbReference type="NCBI Taxonomy" id="1043004"/>
    <lineage>
        <taxon>Eukaryota</taxon>
        <taxon>Fungi</taxon>
        <taxon>Dikarya</taxon>
        <taxon>Ascomycota</taxon>
        <taxon>Pezizomycotina</taxon>
        <taxon>Dothideomycetes</taxon>
        <taxon>Dothideomycetidae</taxon>
        <taxon>Dothideales</taxon>
        <taxon>Saccotheciaceae</taxon>
        <taxon>Aureobasidium</taxon>
    </lineage>
</organism>
<reference evidence="1 2" key="1">
    <citation type="journal article" date="2014" name="BMC Genomics">
        <title>Genome sequencing of four Aureobasidium pullulans varieties: biotechnological potential, stress tolerance, and description of new species.</title>
        <authorList>
            <person name="Gostin Ar C."/>
            <person name="Ohm R.A."/>
            <person name="Kogej T."/>
            <person name="Sonjak S."/>
            <person name="Turk M."/>
            <person name="Zajc J."/>
            <person name="Zalar P."/>
            <person name="Grube M."/>
            <person name="Sun H."/>
            <person name="Han J."/>
            <person name="Sharma A."/>
            <person name="Chiniquy J."/>
            <person name="Ngan C.Y."/>
            <person name="Lipzen A."/>
            <person name="Barry K."/>
            <person name="Grigoriev I.V."/>
            <person name="Gunde-Cimerman N."/>
        </authorList>
    </citation>
    <scope>NUCLEOTIDE SEQUENCE [LARGE SCALE GENOMIC DNA]</scope>
    <source>
        <strain evidence="1 2">CBS 147.97</strain>
    </source>
</reference>
<dbReference type="AlphaFoldDB" id="A0A074WJG2"/>
<dbReference type="RefSeq" id="XP_013427594.1">
    <property type="nucleotide sequence ID" value="XM_013572140.1"/>
</dbReference>
<name>A0A074WJG2_9PEZI</name>
<accession>A0A074WJG2</accession>
<proteinExistence type="predicted"/>
<sequence>MSLQIGFKQVLRISPLQKTFRSAGSIAIYERQASQLWSPSSYNHVTSRLASTKSYTPKTENKKSKVSDDQDAVQLFYTHRETGTLTKPLATSCLRDLDRRNRHDTGLGEATIKWMWNEHDRYEFPRDKDLLDQMVKHLVKEGKEDMLWNWIEQKSRKTDSLGPKDRFVWRSDAVKSLVRAKAFASDADNLDGALESFERARRSTYSIPLAPARMTMAQLLMMPKDKTGIDSVDSKAEMETPKWPNTSIELWEDFFKGTDRHQDVSEPLSVQLPLYHPGGPNAMPFLKHCRYLATKEDLVRNMAKRPSVTPWIARGRHAEAVLRQQGHEKDADWLGEFIRDLHTKAEPLRRKEKSRKVEKFARTNKK</sequence>
<dbReference type="EMBL" id="KL584709">
    <property type="protein sequence ID" value="KEQ73275.1"/>
    <property type="molecule type" value="Genomic_DNA"/>
</dbReference>
<evidence type="ECO:0000313" key="1">
    <source>
        <dbReference type="EMBL" id="KEQ73275.1"/>
    </source>
</evidence>
<gene>
    <name evidence="1" type="ORF">M436DRAFT_46933</name>
</gene>
<keyword evidence="2" id="KW-1185">Reference proteome</keyword>
<dbReference type="Proteomes" id="UP000027730">
    <property type="component" value="Unassembled WGS sequence"/>
</dbReference>